<protein>
    <submittedName>
        <fullName evidence="1">Uncharacterized protein</fullName>
    </submittedName>
</protein>
<keyword evidence="2" id="KW-1185">Reference proteome</keyword>
<accession>A0AAV4T0B2</accession>
<proteinExistence type="predicted"/>
<organism evidence="1 2">
    <name type="scientific">Caerostris darwini</name>
    <dbReference type="NCBI Taxonomy" id="1538125"/>
    <lineage>
        <taxon>Eukaryota</taxon>
        <taxon>Metazoa</taxon>
        <taxon>Ecdysozoa</taxon>
        <taxon>Arthropoda</taxon>
        <taxon>Chelicerata</taxon>
        <taxon>Arachnida</taxon>
        <taxon>Araneae</taxon>
        <taxon>Araneomorphae</taxon>
        <taxon>Entelegynae</taxon>
        <taxon>Araneoidea</taxon>
        <taxon>Araneidae</taxon>
        <taxon>Caerostris</taxon>
    </lineage>
</organism>
<dbReference type="EMBL" id="BPLQ01008714">
    <property type="protein sequence ID" value="GIY39052.1"/>
    <property type="molecule type" value="Genomic_DNA"/>
</dbReference>
<sequence>MATGAQLPPGSLAMQINLAQRAPPSVAFVKLKFAREGEAAGEAGKGVRRCFSKTVSFALSEKLRHRCKVLNALAVHNRAPYPLPYFSSINYCLPTLKINAAQKLLHYLKEKNNN</sequence>
<gene>
    <name evidence="1" type="ORF">CDAR_57841</name>
</gene>
<reference evidence="1 2" key="1">
    <citation type="submission" date="2021-06" db="EMBL/GenBank/DDBJ databases">
        <title>Caerostris darwini draft genome.</title>
        <authorList>
            <person name="Kono N."/>
            <person name="Arakawa K."/>
        </authorList>
    </citation>
    <scope>NUCLEOTIDE SEQUENCE [LARGE SCALE GENOMIC DNA]</scope>
</reference>
<dbReference type="Proteomes" id="UP001054837">
    <property type="component" value="Unassembled WGS sequence"/>
</dbReference>
<name>A0AAV4T0B2_9ARAC</name>
<evidence type="ECO:0000313" key="1">
    <source>
        <dbReference type="EMBL" id="GIY39052.1"/>
    </source>
</evidence>
<dbReference type="AlphaFoldDB" id="A0AAV4T0B2"/>
<evidence type="ECO:0000313" key="2">
    <source>
        <dbReference type="Proteomes" id="UP001054837"/>
    </source>
</evidence>
<comment type="caution">
    <text evidence="1">The sequence shown here is derived from an EMBL/GenBank/DDBJ whole genome shotgun (WGS) entry which is preliminary data.</text>
</comment>